<dbReference type="RefSeq" id="WP_182122366.1">
    <property type="nucleotide sequence ID" value="NZ_CP059567.1"/>
</dbReference>
<keyword evidence="1" id="KW-1133">Transmembrane helix</keyword>
<accession>A0A7D7SHC8</accession>
<feature type="transmembrane region" description="Helical" evidence="1">
    <location>
        <begin position="29"/>
        <end position="51"/>
    </location>
</feature>
<proteinExistence type="predicted"/>
<organism evidence="2 3">
    <name type="scientific">Neisseria shayeganii</name>
    <dbReference type="NCBI Taxonomy" id="607712"/>
    <lineage>
        <taxon>Bacteria</taxon>
        <taxon>Pseudomonadati</taxon>
        <taxon>Pseudomonadota</taxon>
        <taxon>Betaproteobacteria</taxon>
        <taxon>Neisseriales</taxon>
        <taxon>Neisseriaceae</taxon>
        <taxon>Neisseria</taxon>
    </lineage>
</organism>
<keyword evidence="1" id="KW-0812">Transmembrane</keyword>
<dbReference type="EMBL" id="CP059567">
    <property type="protein sequence ID" value="QMT40749.1"/>
    <property type="molecule type" value="Genomic_DNA"/>
</dbReference>
<dbReference type="KEGG" id="nsg:H3L94_01425"/>
<feature type="transmembrane region" description="Helical" evidence="1">
    <location>
        <begin position="6"/>
        <end position="22"/>
    </location>
</feature>
<gene>
    <name evidence="2" type="ORF">H3L94_01425</name>
</gene>
<feature type="transmembrane region" description="Helical" evidence="1">
    <location>
        <begin position="63"/>
        <end position="86"/>
    </location>
</feature>
<dbReference type="AlphaFoldDB" id="A0A7D7SHC8"/>
<evidence type="ECO:0000313" key="2">
    <source>
        <dbReference type="EMBL" id="QMT40749.1"/>
    </source>
</evidence>
<evidence type="ECO:0000256" key="1">
    <source>
        <dbReference type="SAM" id="Phobius"/>
    </source>
</evidence>
<protein>
    <submittedName>
        <fullName evidence="2">Uncharacterized protein</fullName>
    </submittedName>
</protein>
<reference evidence="2 3" key="1">
    <citation type="submission" date="2020-07" db="EMBL/GenBank/DDBJ databases">
        <title>Genomic diversity of species in the Neisseriaceae family.</title>
        <authorList>
            <person name="Vincent A.T."/>
            <person name="Bernet E."/>
            <person name="Veyrier F.J."/>
        </authorList>
    </citation>
    <scope>NUCLEOTIDE SEQUENCE [LARGE SCALE GENOMIC DNA]</scope>
    <source>
        <strain evidence="2 3">DSM 22244</strain>
    </source>
</reference>
<evidence type="ECO:0000313" key="3">
    <source>
        <dbReference type="Proteomes" id="UP000514752"/>
    </source>
</evidence>
<keyword evidence="1" id="KW-0472">Membrane</keyword>
<name>A0A7D7SHC8_9NEIS</name>
<sequence length="94" mass="9992">MSDLMLFMLFGAVVGWAAAWRCRCRQAVWSVAAAGAAALLAAFVVYQAAAWNRGAAVAAEYHAWMPLFVLPAAAAGLLSGGLYRLLRRMGGGFR</sequence>
<dbReference type="Proteomes" id="UP000514752">
    <property type="component" value="Chromosome"/>
</dbReference>